<evidence type="ECO:0000256" key="2">
    <source>
        <dbReference type="SAM" id="SignalP"/>
    </source>
</evidence>
<dbReference type="EMBL" id="QWLB01000071">
    <property type="protein sequence ID" value="RIH90830.1"/>
    <property type="molecule type" value="Genomic_DNA"/>
</dbReference>
<dbReference type="InterPro" id="IPR019734">
    <property type="entry name" value="TPR_rpt"/>
</dbReference>
<dbReference type="SMART" id="SM00028">
    <property type="entry name" value="TPR"/>
    <property type="match status" value="2"/>
</dbReference>
<dbReference type="InterPro" id="IPR011990">
    <property type="entry name" value="TPR-like_helical_dom_sf"/>
</dbReference>
<keyword evidence="2" id="KW-0732">Signal</keyword>
<dbReference type="OrthoDB" id="70396at2"/>
<protein>
    <submittedName>
        <fullName evidence="3">Putative PEP-CTERM system TPR-repeat lipoprotein</fullName>
    </submittedName>
</protein>
<evidence type="ECO:0000313" key="4">
    <source>
        <dbReference type="Proteomes" id="UP000266178"/>
    </source>
</evidence>
<dbReference type="Gene3D" id="1.25.40.10">
    <property type="entry name" value="Tetratricopeptide repeat domain"/>
    <property type="match status" value="1"/>
</dbReference>
<comment type="caution">
    <text evidence="3">The sequence shown here is derived from an EMBL/GenBank/DDBJ whole genome shotgun (WGS) entry which is preliminary data.</text>
</comment>
<dbReference type="Proteomes" id="UP000266178">
    <property type="component" value="Unassembled WGS sequence"/>
</dbReference>
<proteinExistence type="predicted"/>
<evidence type="ECO:0000256" key="1">
    <source>
        <dbReference type="SAM" id="Coils"/>
    </source>
</evidence>
<dbReference type="RefSeq" id="WP_147021152.1">
    <property type="nucleotide sequence ID" value="NZ_BJXM01000008.1"/>
</dbReference>
<evidence type="ECO:0000313" key="3">
    <source>
        <dbReference type="EMBL" id="RIH90830.1"/>
    </source>
</evidence>
<keyword evidence="1" id="KW-0175">Coiled coil</keyword>
<feature type="coiled-coil region" evidence="1">
    <location>
        <begin position="71"/>
        <end position="115"/>
    </location>
</feature>
<accession>A0A399F453</accession>
<keyword evidence="3" id="KW-0449">Lipoprotein</keyword>
<feature type="signal peptide" evidence="2">
    <location>
        <begin position="1"/>
        <end position="23"/>
    </location>
</feature>
<organism evidence="3 4">
    <name type="scientific">Meiothermus granaticius NBRC 107808</name>
    <dbReference type="NCBI Taxonomy" id="1227551"/>
    <lineage>
        <taxon>Bacteria</taxon>
        <taxon>Thermotogati</taxon>
        <taxon>Deinococcota</taxon>
        <taxon>Deinococci</taxon>
        <taxon>Thermales</taxon>
        <taxon>Thermaceae</taxon>
        <taxon>Meiothermus</taxon>
    </lineage>
</organism>
<name>A0A399F453_9DEIN</name>
<feature type="chain" id="PRO_5030071795" evidence="2">
    <location>
        <begin position="24"/>
        <end position="646"/>
    </location>
</feature>
<dbReference type="AlphaFoldDB" id="A0A399F453"/>
<dbReference type="SUPFAM" id="SSF48452">
    <property type="entry name" value="TPR-like"/>
    <property type="match status" value="1"/>
</dbReference>
<reference evidence="3 4" key="1">
    <citation type="submission" date="2018-08" db="EMBL/GenBank/DDBJ databases">
        <title>Meiothermus granaticius genome AF-68 sequencing project.</title>
        <authorList>
            <person name="Da Costa M.S."/>
            <person name="Albuquerque L."/>
            <person name="Raposo P."/>
            <person name="Froufe H.J.C."/>
            <person name="Barroso C.S."/>
            <person name="Egas C."/>
        </authorList>
    </citation>
    <scope>NUCLEOTIDE SEQUENCE [LARGE SCALE GENOMIC DNA]</scope>
    <source>
        <strain evidence="3 4">AF-68</strain>
    </source>
</reference>
<gene>
    <name evidence="3" type="ORF">Mgrana_03164</name>
</gene>
<sequence>MRRVVPLIWVFAALALAQPPRMAALSDLQMQWAEAQCPKPESLGTNFSGLTNPDRDLQTQGGQAALGQNLLAGLDESIAELEQELNDLEAGDPSRAMIEQQLRALKAQRQQLQRVAPQPPSAPAIPNQASALANLRRALNAVAGSGSLRLMETQPEYKDAATASRNAALAAVIGKPQLALGLLLRAQQLEPRNPAHLVNLAGIANYYGLFAEALALTTAAEGLNSPAALRPWLQNNKGHALLRLRRLPEAEAALRAAAQADPNLQEARLNLAHALGAQNKCAEASVWAKRAWWRHNLSGAENTRVRPLSELFVPVTSIPALPSLNFVAPGQTAGAREALEALRQEIEAKRPTLEAFTSAGAAEGRRSVEIRAERRVGVVKGRFITFLSDAVGSAAALSNSNSYAAREGQAYEAAEATLSRTVSELNARFSSSPGCASATAWREAALPTFQAADRALRNLYAQAWQSGATLSTRFSEPTYRTYATLRLRTLYYLAAQKVYDYASTYLNGLESARGSENCGNESASIMGPLATPQVPPACTPSPAPATPARGWRLFLSCDRTEFNFANPAWMDRFQILRDSLSPLVSSELDFRLAVFVPGGFVRLTNEGGIMDAGLVAPGGNRNWSLVWNAGSGSVGFASSEPQLGIK</sequence>
<keyword evidence="4" id="KW-1185">Reference proteome</keyword>